<dbReference type="AlphaFoldDB" id="A0A1F7UM73"/>
<dbReference type="PANTHER" id="PTHR38826:SF5">
    <property type="entry name" value="RIBONUCLEASE VAPC13"/>
    <property type="match status" value="1"/>
</dbReference>
<keyword evidence="3 5" id="KW-0479">Metal-binding</keyword>
<dbReference type="HAMAP" id="MF_00265">
    <property type="entry name" value="VapC_Nob1"/>
    <property type="match status" value="1"/>
</dbReference>
<keyword evidence="2 5" id="KW-0540">Nuclease</keyword>
<feature type="binding site" evidence="5">
    <location>
        <position position="111"/>
    </location>
    <ligand>
        <name>Mg(2+)</name>
        <dbReference type="ChEBI" id="CHEBI:18420"/>
    </ligand>
</feature>
<evidence type="ECO:0000256" key="2">
    <source>
        <dbReference type="ARBA" id="ARBA00022722"/>
    </source>
</evidence>
<dbReference type="InterPro" id="IPR022907">
    <property type="entry name" value="VapC_family"/>
</dbReference>
<dbReference type="Proteomes" id="UP000176604">
    <property type="component" value="Unassembled WGS sequence"/>
</dbReference>
<evidence type="ECO:0000256" key="4">
    <source>
        <dbReference type="ARBA" id="ARBA00022801"/>
    </source>
</evidence>
<name>A0A1F7UM73_9BACT</name>
<dbReference type="GO" id="GO:0000287">
    <property type="term" value="F:magnesium ion binding"/>
    <property type="evidence" value="ECO:0007669"/>
    <property type="project" value="UniProtKB-UniRule"/>
</dbReference>
<organism evidence="7 8">
    <name type="scientific">Candidatus Uhrbacteria bacterium RIFCSPHIGHO2_12_FULL_54_23</name>
    <dbReference type="NCBI Taxonomy" id="1802397"/>
    <lineage>
        <taxon>Bacteria</taxon>
        <taxon>Candidatus Uhriibacteriota</taxon>
    </lineage>
</organism>
<dbReference type="GO" id="GO:0090729">
    <property type="term" value="F:toxin activity"/>
    <property type="evidence" value="ECO:0007669"/>
    <property type="project" value="UniProtKB-KW"/>
</dbReference>
<evidence type="ECO:0000313" key="7">
    <source>
        <dbReference type="EMBL" id="OGL78818.1"/>
    </source>
</evidence>
<sequence length="151" mass="16725">MGVTSPTLFSTGERVYLDSAVFIYYVENRVPYADALKPFFEAIEHERVDAYTSTVTVAEILTVPKREKKNALVKAFRTFLTEFVTVVPLDFEIADAAATLRADHPTLHIPDTFHLATALITRCDRILTNDQQLAALSATFGMPVSLVSQAS</sequence>
<keyword evidence="4 5" id="KW-0378">Hydrolase</keyword>
<dbReference type="GO" id="GO:0016787">
    <property type="term" value="F:hydrolase activity"/>
    <property type="evidence" value="ECO:0007669"/>
    <property type="project" value="UniProtKB-KW"/>
</dbReference>
<dbReference type="SUPFAM" id="SSF88723">
    <property type="entry name" value="PIN domain-like"/>
    <property type="match status" value="1"/>
</dbReference>
<dbReference type="PANTHER" id="PTHR38826">
    <property type="entry name" value="RIBONUCLEASE VAPC13"/>
    <property type="match status" value="1"/>
</dbReference>
<dbReference type="Pfam" id="PF01850">
    <property type="entry name" value="PIN"/>
    <property type="match status" value="1"/>
</dbReference>
<evidence type="ECO:0000256" key="5">
    <source>
        <dbReference type="HAMAP-Rule" id="MF_00265"/>
    </source>
</evidence>
<feature type="domain" description="PIN" evidence="6">
    <location>
        <begin position="15"/>
        <end position="136"/>
    </location>
</feature>
<comment type="function">
    <text evidence="5">Toxic component of a toxin-antitoxin (TA) system. An RNase.</text>
</comment>
<gene>
    <name evidence="5" type="primary">vapC</name>
    <name evidence="7" type="ORF">A3J43_02200</name>
</gene>
<feature type="binding site" evidence="5">
    <location>
        <position position="18"/>
    </location>
    <ligand>
        <name>Mg(2+)</name>
        <dbReference type="ChEBI" id="CHEBI:18420"/>
    </ligand>
</feature>
<accession>A0A1F7UM73</accession>
<dbReference type="InterPro" id="IPR002716">
    <property type="entry name" value="PIN_dom"/>
</dbReference>
<dbReference type="EC" id="3.1.-.-" evidence="5"/>
<protein>
    <recommendedName>
        <fullName evidence="5">Ribonuclease VapC</fullName>
        <shortName evidence="5">RNase VapC</shortName>
        <ecNumber evidence="5">3.1.-.-</ecNumber>
    </recommendedName>
    <alternativeName>
        <fullName evidence="5">Toxin VapC</fullName>
    </alternativeName>
</protein>
<dbReference type="InterPro" id="IPR052106">
    <property type="entry name" value="PINc/VapC_TA"/>
</dbReference>
<dbReference type="EMBL" id="MGEF01000024">
    <property type="protein sequence ID" value="OGL78818.1"/>
    <property type="molecule type" value="Genomic_DNA"/>
</dbReference>
<evidence type="ECO:0000256" key="3">
    <source>
        <dbReference type="ARBA" id="ARBA00022723"/>
    </source>
</evidence>
<evidence type="ECO:0000259" key="6">
    <source>
        <dbReference type="Pfam" id="PF01850"/>
    </source>
</evidence>
<evidence type="ECO:0000256" key="1">
    <source>
        <dbReference type="ARBA" id="ARBA00022649"/>
    </source>
</evidence>
<keyword evidence="5" id="KW-0460">Magnesium</keyword>
<comment type="caution">
    <text evidence="7">The sequence shown here is derived from an EMBL/GenBank/DDBJ whole genome shotgun (WGS) entry which is preliminary data.</text>
</comment>
<dbReference type="GO" id="GO:0004540">
    <property type="term" value="F:RNA nuclease activity"/>
    <property type="evidence" value="ECO:0007669"/>
    <property type="project" value="InterPro"/>
</dbReference>
<dbReference type="InterPro" id="IPR029060">
    <property type="entry name" value="PIN-like_dom_sf"/>
</dbReference>
<reference evidence="7 8" key="1">
    <citation type="journal article" date="2016" name="Nat. Commun.">
        <title>Thousands of microbial genomes shed light on interconnected biogeochemical processes in an aquifer system.</title>
        <authorList>
            <person name="Anantharaman K."/>
            <person name="Brown C.T."/>
            <person name="Hug L.A."/>
            <person name="Sharon I."/>
            <person name="Castelle C.J."/>
            <person name="Probst A.J."/>
            <person name="Thomas B.C."/>
            <person name="Singh A."/>
            <person name="Wilkins M.J."/>
            <person name="Karaoz U."/>
            <person name="Brodie E.L."/>
            <person name="Williams K.H."/>
            <person name="Hubbard S.S."/>
            <person name="Banfield J.F."/>
        </authorList>
    </citation>
    <scope>NUCLEOTIDE SEQUENCE [LARGE SCALE GENOMIC DNA]</scope>
</reference>
<keyword evidence="5" id="KW-0800">Toxin</keyword>
<comment type="similarity">
    <text evidence="5">Belongs to the PINc/VapC protein family.</text>
</comment>
<comment type="cofactor">
    <cofactor evidence="5">
        <name>Mg(2+)</name>
        <dbReference type="ChEBI" id="CHEBI:18420"/>
    </cofactor>
</comment>
<proteinExistence type="inferred from homology"/>
<dbReference type="Gene3D" id="3.40.50.1010">
    <property type="entry name" value="5'-nuclease"/>
    <property type="match status" value="1"/>
</dbReference>
<evidence type="ECO:0000313" key="8">
    <source>
        <dbReference type="Proteomes" id="UP000176604"/>
    </source>
</evidence>
<dbReference type="CDD" id="cd09874">
    <property type="entry name" value="PIN_MT3492-like"/>
    <property type="match status" value="1"/>
</dbReference>
<dbReference type="STRING" id="1802397.A3J43_02200"/>
<keyword evidence="1 5" id="KW-1277">Toxin-antitoxin system</keyword>